<accession>A0A0A9H5I9</accession>
<organism evidence="1">
    <name type="scientific">Arundo donax</name>
    <name type="common">Giant reed</name>
    <name type="synonym">Donax arundinaceus</name>
    <dbReference type="NCBI Taxonomy" id="35708"/>
    <lineage>
        <taxon>Eukaryota</taxon>
        <taxon>Viridiplantae</taxon>
        <taxon>Streptophyta</taxon>
        <taxon>Embryophyta</taxon>
        <taxon>Tracheophyta</taxon>
        <taxon>Spermatophyta</taxon>
        <taxon>Magnoliopsida</taxon>
        <taxon>Liliopsida</taxon>
        <taxon>Poales</taxon>
        <taxon>Poaceae</taxon>
        <taxon>PACMAD clade</taxon>
        <taxon>Arundinoideae</taxon>
        <taxon>Arundineae</taxon>
        <taxon>Arundo</taxon>
    </lineage>
</organism>
<proteinExistence type="predicted"/>
<reference evidence="1" key="1">
    <citation type="submission" date="2014-09" db="EMBL/GenBank/DDBJ databases">
        <authorList>
            <person name="Magalhaes I.L.F."/>
            <person name="Oliveira U."/>
            <person name="Santos F.R."/>
            <person name="Vidigal T.H.D.A."/>
            <person name="Brescovit A.D."/>
            <person name="Santos A.J."/>
        </authorList>
    </citation>
    <scope>NUCLEOTIDE SEQUENCE</scope>
    <source>
        <tissue evidence="1">Shoot tissue taken approximately 20 cm above the soil surface</tissue>
    </source>
</reference>
<sequence>MAKWKTHTHVAQKRVIFHQEPETMNVLHDICCKRTYQTLDICIRSFSAKNWTRKRWLQTVYQYLMHRDM</sequence>
<evidence type="ECO:0000313" key="1">
    <source>
        <dbReference type="EMBL" id="JAE28133.1"/>
    </source>
</evidence>
<reference evidence="1" key="2">
    <citation type="journal article" date="2015" name="Data Brief">
        <title>Shoot transcriptome of the giant reed, Arundo donax.</title>
        <authorList>
            <person name="Barrero R.A."/>
            <person name="Guerrero F.D."/>
            <person name="Moolhuijzen P."/>
            <person name="Goolsby J.A."/>
            <person name="Tidwell J."/>
            <person name="Bellgard S.E."/>
            <person name="Bellgard M.I."/>
        </authorList>
    </citation>
    <scope>NUCLEOTIDE SEQUENCE</scope>
    <source>
        <tissue evidence="1">Shoot tissue taken approximately 20 cm above the soil surface</tissue>
    </source>
</reference>
<dbReference type="EMBL" id="GBRH01169763">
    <property type="protein sequence ID" value="JAE28133.1"/>
    <property type="molecule type" value="Transcribed_RNA"/>
</dbReference>
<protein>
    <submittedName>
        <fullName evidence="1">Uncharacterized protein</fullName>
    </submittedName>
</protein>
<name>A0A0A9H5I9_ARUDO</name>
<dbReference type="AlphaFoldDB" id="A0A0A9H5I9"/>